<reference evidence="1" key="2">
    <citation type="journal article" date="2022" name="New Phytol.">
        <title>Evolutionary transition to the ectomycorrhizal habit in the genomes of a hyperdiverse lineage of mushroom-forming fungi.</title>
        <authorList>
            <person name="Looney B."/>
            <person name="Miyauchi S."/>
            <person name="Morin E."/>
            <person name="Drula E."/>
            <person name="Courty P.E."/>
            <person name="Kohler A."/>
            <person name="Kuo A."/>
            <person name="LaButti K."/>
            <person name="Pangilinan J."/>
            <person name="Lipzen A."/>
            <person name="Riley R."/>
            <person name="Andreopoulos W."/>
            <person name="He G."/>
            <person name="Johnson J."/>
            <person name="Nolan M."/>
            <person name="Tritt A."/>
            <person name="Barry K.W."/>
            <person name="Grigoriev I.V."/>
            <person name="Nagy L.G."/>
            <person name="Hibbett D."/>
            <person name="Henrissat B."/>
            <person name="Matheny P.B."/>
            <person name="Labbe J."/>
            <person name="Martin F.M."/>
        </authorList>
    </citation>
    <scope>NUCLEOTIDE SEQUENCE</scope>
    <source>
        <strain evidence="1">EC-137</strain>
    </source>
</reference>
<organism evidence="1 2">
    <name type="scientific">Vararia minispora EC-137</name>
    <dbReference type="NCBI Taxonomy" id="1314806"/>
    <lineage>
        <taxon>Eukaryota</taxon>
        <taxon>Fungi</taxon>
        <taxon>Dikarya</taxon>
        <taxon>Basidiomycota</taxon>
        <taxon>Agaricomycotina</taxon>
        <taxon>Agaricomycetes</taxon>
        <taxon>Russulales</taxon>
        <taxon>Lachnocladiaceae</taxon>
        <taxon>Vararia</taxon>
    </lineage>
</organism>
<protein>
    <submittedName>
        <fullName evidence="1">WD40-repeat-containing domain protein</fullName>
    </submittedName>
</protein>
<sequence length="416" mass="46027">MSISTFAPSDKAGEFLRAESELIIEQARQEKADRNKNLGDPIALKGTPIDVRVRGDYAWTAENGHIIRKSDLKVGETVQIYQGHAGPVTSIAFCDSTQGSSDAKYLISCSWDKTIKIWDTDTKALISSTPAHSDFVKTLLVLPAQRLLVSGGSDKVVRFWDLSSPHSSEPLTSVGSILSHTRPIEALEVHPEAFASPDGPFILFTSDTMGVIRAWEMCRIDGGRPTWKASPKADLHHHRTGVTQLKFGDGHLWSASTDETVQVLPYPPSVSQLRPYQLVTEKRAVKAILPLSLERQLGVGSYPYLLTATEDVIRVYDVSSLSEPEFVREVEGHWHDVTRLQLWLRTLDDGSGKEVWIVSAGLDKTLRRWPLADLLQPSAREKPQSLGTSSSVPSVPKPSALTEEEERELAELMDED</sequence>
<evidence type="ECO:0000313" key="1">
    <source>
        <dbReference type="EMBL" id="KAI0035758.1"/>
    </source>
</evidence>
<accession>A0ACB8QVC0</accession>
<evidence type="ECO:0000313" key="2">
    <source>
        <dbReference type="Proteomes" id="UP000814128"/>
    </source>
</evidence>
<gene>
    <name evidence="1" type="ORF">K488DRAFT_42697</name>
</gene>
<reference evidence="1" key="1">
    <citation type="submission" date="2021-02" db="EMBL/GenBank/DDBJ databases">
        <authorList>
            <consortium name="DOE Joint Genome Institute"/>
            <person name="Ahrendt S."/>
            <person name="Looney B.P."/>
            <person name="Miyauchi S."/>
            <person name="Morin E."/>
            <person name="Drula E."/>
            <person name="Courty P.E."/>
            <person name="Chicoki N."/>
            <person name="Fauchery L."/>
            <person name="Kohler A."/>
            <person name="Kuo A."/>
            <person name="Labutti K."/>
            <person name="Pangilinan J."/>
            <person name="Lipzen A."/>
            <person name="Riley R."/>
            <person name="Andreopoulos W."/>
            <person name="He G."/>
            <person name="Johnson J."/>
            <person name="Barry K.W."/>
            <person name="Grigoriev I.V."/>
            <person name="Nagy L."/>
            <person name="Hibbett D."/>
            <person name="Henrissat B."/>
            <person name="Matheny P.B."/>
            <person name="Labbe J."/>
            <person name="Martin F."/>
        </authorList>
    </citation>
    <scope>NUCLEOTIDE SEQUENCE</scope>
    <source>
        <strain evidence="1">EC-137</strain>
    </source>
</reference>
<dbReference type="Proteomes" id="UP000814128">
    <property type="component" value="Unassembled WGS sequence"/>
</dbReference>
<proteinExistence type="predicted"/>
<dbReference type="EMBL" id="MU273480">
    <property type="protein sequence ID" value="KAI0035758.1"/>
    <property type="molecule type" value="Genomic_DNA"/>
</dbReference>
<keyword evidence="2" id="KW-1185">Reference proteome</keyword>
<name>A0ACB8QVC0_9AGAM</name>
<comment type="caution">
    <text evidence="1">The sequence shown here is derived from an EMBL/GenBank/DDBJ whole genome shotgun (WGS) entry which is preliminary data.</text>
</comment>